<evidence type="ECO:0000313" key="2">
    <source>
        <dbReference type="Proteomes" id="UP000280008"/>
    </source>
</evidence>
<accession>A0A495IFQ3</accession>
<protein>
    <submittedName>
        <fullName evidence="1">Uncharacterized protein</fullName>
    </submittedName>
</protein>
<proteinExistence type="predicted"/>
<evidence type="ECO:0000313" key="1">
    <source>
        <dbReference type="EMBL" id="RKR74764.1"/>
    </source>
</evidence>
<keyword evidence="2" id="KW-1185">Reference proteome</keyword>
<dbReference type="EMBL" id="RBKS01000001">
    <property type="protein sequence ID" value="RKR74764.1"/>
    <property type="molecule type" value="Genomic_DNA"/>
</dbReference>
<organism evidence="1 2">
    <name type="scientific">Frondihabitans australicus</name>
    <dbReference type="NCBI Taxonomy" id="386892"/>
    <lineage>
        <taxon>Bacteria</taxon>
        <taxon>Bacillati</taxon>
        <taxon>Actinomycetota</taxon>
        <taxon>Actinomycetes</taxon>
        <taxon>Micrococcales</taxon>
        <taxon>Microbacteriaceae</taxon>
        <taxon>Frondihabitans</taxon>
    </lineage>
</organism>
<dbReference type="AlphaFoldDB" id="A0A495IFQ3"/>
<dbReference type="Proteomes" id="UP000280008">
    <property type="component" value="Unassembled WGS sequence"/>
</dbReference>
<dbReference type="RefSeq" id="WP_121369638.1">
    <property type="nucleotide sequence ID" value="NZ_RBKS01000001.1"/>
</dbReference>
<gene>
    <name evidence="1" type="ORF">C8E83_1893</name>
</gene>
<name>A0A495IFQ3_9MICO</name>
<reference evidence="1 2" key="1">
    <citation type="submission" date="2018-10" db="EMBL/GenBank/DDBJ databases">
        <title>Sequencing the genomes of 1000 actinobacteria strains.</title>
        <authorList>
            <person name="Klenk H.-P."/>
        </authorList>
    </citation>
    <scope>NUCLEOTIDE SEQUENCE [LARGE SCALE GENOMIC DNA]</scope>
    <source>
        <strain evidence="1 2">DSM 17894</strain>
    </source>
</reference>
<comment type="caution">
    <text evidence="1">The sequence shown here is derived from an EMBL/GenBank/DDBJ whole genome shotgun (WGS) entry which is preliminary data.</text>
</comment>
<sequence>MWNPTPDDPAAEVERRIGLIGVLDANVPWLLETADFPFNHDIRQIYVLGDLEMAHDGDVARIQSFLESRDGFCSSQEPV</sequence>